<gene>
    <name evidence="2" type="ORF">Bccel_2583</name>
</gene>
<keyword evidence="3" id="KW-1185">Reference proteome</keyword>
<dbReference type="STRING" id="398512.Bccel_2583"/>
<dbReference type="RefSeq" id="WP_036942636.1">
    <property type="nucleotide sequence ID" value="NZ_JQKC01000019.1"/>
</dbReference>
<dbReference type="Proteomes" id="UP000036923">
    <property type="component" value="Unassembled WGS sequence"/>
</dbReference>
<evidence type="ECO:0000313" key="3">
    <source>
        <dbReference type="Proteomes" id="UP000036923"/>
    </source>
</evidence>
<dbReference type="Pfam" id="PF04977">
    <property type="entry name" value="DivIC"/>
    <property type="match status" value="1"/>
</dbReference>
<dbReference type="EMBL" id="LGTC01000001">
    <property type="protein sequence ID" value="KNY27312.1"/>
    <property type="molecule type" value="Genomic_DNA"/>
</dbReference>
<dbReference type="InterPro" id="IPR007060">
    <property type="entry name" value="FtsL/DivIC"/>
</dbReference>
<dbReference type="AlphaFoldDB" id="A0A0L6JPK9"/>
<keyword evidence="1" id="KW-0175">Coiled coil</keyword>
<dbReference type="OrthoDB" id="9815382at2"/>
<organism evidence="2 3">
    <name type="scientific">Pseudobacteroides cellulosolvens ATCC 35603 = DSM 2933</name>
    <dbReference type="NCBI Taxonomy" id="398512"/>
    <lineage>
        <taxon>Bacteria</taxon>
        <taxon>Bacillati</taxon>
        <taxon>Bacillota</taxon>
        <taxon>Clostridia</taxon>
        <taxon>Eubacteriales</taxon>
        <taxon>Oscillospiraceae</taxon>
        <taxon>Pseudobacteroides</taxon>
    </lineage>
</organism>
<evidence type="ECO:0000313" key="2">
    <source>
        <dbReference type="EMBL" id="KNY27312.1"/>
    </source>
</evidence>
<sequence length="92" mass="10951" precursor="true">MKKKKKSKFWFIVIALILLYSGYISYSLKGLLDSKKEQHNDLQNKISLQKKQKAELEKQMKNINSDEYIEKVAREKLGMVKKNERVYVDVNR</sequence>
<protein>
    <submittedName>
        <fullName evidence="2">Septum formation initiator</fullName>
    </submittedName>
</protein>
<accession>A0A0L6JPK9</accession>
<proteinExistence type="predicted"/>
<feature type="coiled-coil region" evidence="1">
    <location>
        <begin position="32"/>
        <end position="66"/>
    </location>
</feature>
<reference evidence="3" key="1">
    <citation type="submission" date="2015-07" db="EMBL/GenBank/DDBJ databases">
        <title>Near-Complete Genome Sequence of the Cellulolytic Bacterium Bacteroides (Pseudobacteroides) cellulosolvens ATCC 35603.</title>
        <authorList>
            <person name="Dassa B."/>
            <person name="Utturkar S.M."/>
            <person name="Klingeman D.M."/>
            <person name="Hurt R.A."/>
            <person name="Keller M."/>
            <person name="Xu J."/>
            <person name="Reddy Y.H.K."/>
            <person name="Borovok I."/>
            <person name="Grinberg I.R."/>
            <person name="Lamed R."/>
            <person name="Zhivin O."/>
            <person name="Bayer E.A."/>
            <person name="Brown S.D."/>
        </authorList>
    </citation>
    <scope>NUCLEOTIDE SEQUENCE [LARGE SCALE GENOMIC DNA]</scope>
    <source>
        <strain evidence="3">DSM 2933</strain>
    </source>
</reference>
<evidence type="ECO:0000256" key="1">
    <source>
        <dbReference type="SAM" id="Coils"/>
    </source>
</evidence>
<name>A0A0L6JPK9_9FIRM</name>
<comment type="caution">
    <text evidence="2">The sequence shown here is derived from an EMBL/GenBank/DDBJ whole genome shotgun (WGS) entry which is preliminary data.</text>
</comment>
<dbReference type="eggNOG" id="COG2919">
    <property type="taxonomic scope" value="Bacteria"/>
</dbReference>